<feature type="transmembrane region" description="Helical" evidence="2">
    <location>
        <begin position="196"/>
        <end position="214"/>
    </location>
</feature>
<evidence type="ECO:0000313" key="4">
    <source>
        <dbReference type="Proteomes" id="UP000799757"/>
    </source>
</evidence>
<dbReference type="PANTHER" id="PTHR37577">
    <property type="entry name" value="INTEGRAL MEMBRANE PROTEIN"/>
    <property type="match status" value="1"/>
</dbReference>
<reference evidence="3" key="1">
    <citation type="journal article" date="2020" name="Stud. Mycol.">
        <title>101 Dothideomycetes genomes: a test case for predicting lifestyles and emergence of pathogens.</title>
        <authorList>
            <person name="Haridas S."/>
            <person name="Albert R."/>
            <person name="Binder M."/>
            <person name="Bloem J."/>
            <person name="Labutti K."/>
            <person name="Salamov A."/>
            <person name="Andreopoulos B."/>
            <person name="Baker S."/>
            <person name="Barry K."/>
            <person name="Bills G."/>
            <person name="Bluhm B."/>
            <person name="Cannon C."/>
            <person name="Castanera R."/>
            <person name="Culley D."/>
            <person name="Daum C."/>
            <person name="Ezra D."/>
            <person name="Gonzalez J."/>
            <person name="Henrissat B."/>
            <person name="Kuo A."/>
            <person name="Liang C."/>
            <person name="Lipzen A."/>
            <person name="Lutzoni F."/>
            <person name="Magnuson J."/>
            <person name="Mondo S."/>
            <person name="Nolan M."/>
            <person name="Ohm R."/>
            <person name="Pangilinan J."/>
            <person name="Park H.-J."/>
            <person name="Ramirez L."/>
            <person name="Alfaro M."/>
            <person name="Sun H."/>
            <person name="Tritt A."/>
            <person name="Yoshinaga Y."/>
            <person name="Zwiers L.-H."/>
            <person name="Turgeon B."/>
            <person name="Goodwin S."/>
            <person name="Spatafora J."/>
            <person name="Crous P."/>
            <person name="Grigoriev I."/>
        </authorList>
    </citation>
    <scope>NUCLEOTIDE SEQUENCE</scope>
    <source>
        <strain evidence="3">CBS 109.77</strain>
    </source>
</reference>
<name>A0A6A6XS07_9PLEO</name>
<sequence>MGNSFGFLSTQSPGGFQFTVLNSCKDEAIDLQQTCSLVFSSNHELVSIGNVTRGTMRPEPGIAGIGIWFAMILFFGVVLIALVFVVVEILLRSTVPTPGLIAYFKDSPVNNSDDPESKKRKRDTFRAAGRTFVLGASDTQTIFVGAFLLSFAGQSKCRLTSYHFTVAVNQMMVALSVITFSVSLVRTYWRNPLAAAFRLLLSLGAYIGVGLTIFRKANYAPDWPPPENRKDSAILLPVACLLESNLRVRAQEQAKQSTADLGFGSSSAWPAERFFFIALVIAFVLAHASTLVRFLENRDYAPEKWTRFRAWFTVTYWGYMLIPPTFTSVWCWIRVYQARGWVKNSGWIGSPNPEMIIWDSGQLIAMGVLITVMMNMLTEAMKREGKDTERKKKGTFQKLPGEEPVGSYEARLGTELGPISQTRFPSYERYGA</sequence>
<feature type="transmembrane region" description="Helical" evidence="2">
    <location>
        <begin position="316"/>
        <end position="335"/>
    </location>
</feature>
<proteinExistence type="predicted"/>
<dbReference type="PANTHER" id="PTHR37577:SF1">
    <property type="entry name" value="INTEGRAL MEMBRANE PROTEIN"/>
    <property type="match status" value="1"/>
</dbReference>
<keyword evidence="2" id="KW-1133">Transmembrane helix</keyword>
<dbReference type="AlphaFoldDB" id="A0A6A6XS07"/>
<feature type="transmembrane region" description="Helical" evidence="2">
    <location>
        <begin position="65"/>
        <end position="91"/>
    </location>
</feature>
<evidence type="ECO:0000256" key="2">
    <source>
        <dbReference type="SAM" id="Phobius"/>
    </source>
</evidence>
<feature type="transmembrane region" description="Helical" evidence="2">
    <location>
        <begin position="171"/>
        <end position="189"/>
    </location>
</feature>
<organism evidence="3 4">
    <name type="scientific">Melanomma pulvis-pyrius CBS 109.77</name>
    <dbReference type="NCBI Taxonomy" id="1314802"/>
    <lineage>
        <taxon>Eukaryota</taxon>
        <taxon>Fungi</taxon>
        <taxon>Dikarya</taxon>
        <taxon>Ascomycota</taxon>
        <taxon>Pezizomycotina</taxon>
        <taxon>Dothideomycetes</taxon>
        <taxon>Pleosporomycetidae</taxon>
        <taxon>Pleosporales</taxon>
        <taxon>Melanommataceae</taxon>
        <taxon>Melanomma</taxon>
    </lineage>
</organism>
<feature type="transmembrane region" description="Helical" evidence="2">
    <location>
        <begin position="127"/>
        <end position="151"/>
    </location>
</feature>
<dbReference type="OrthoDB" id="5427664at2759"/>
<accession>A0A6A6XS07</accession>
<evidence type="ECO:0000313" key="3">
    <source>
        <dbReference type="EMBL" id="KAF2799232.1"/>
    </source>
</evidence>
<keyword evidence="2" id="KW-0472">Membrane</keyword>
<feature type="region of interest" description="Disordered" evidence="1">
    <location>
        <begin position="383"/>
        <end position="407"/>
    </location>
</feature>
<gene>
    <name evidence="3" type="ORF">K505DRAFT_332786</name>
</gene>
<dbReference type="Proteomes" id="UP000799757">
    <property type="component" value="Unassembled WGS sequence"/>
</dbReference>
<keyword evidence="2" id="KW-0812">Transmembrane</keyword>
<keyword evidence="4" id="KW-1185">Reference proteome</keyword>
<protein>
    <submittedName>
        <fullName evidence="3">Uncharacterized protein</fullName>
    </submittedName>
</protein>
<evidence type="ECO:0000256" key="1">
    <source>
        <dbReference type="SAM" id="MobiDB-lite"/>
    </source>
</evidence>
<feature type="transmembrane region" description="Helical" evidence="2">
    <location>
        <begin position="355"/>
        <end position="377"/>
    </location>
</feature>
<dbReference type="EMBL" id="MU001768">
    <property type="protein sequence ID" value="KAF2799232.1"/>
    <property type="molecule type" value="Genomic_DNA"/>
</dbReference>
<feature type="transmembrane region" description="Helical" evidence="2">
    <location>
        <begin position="274"/>
        <end position="295"/>
    </location>
</feature>
<dbReference type="InterPro" id="IPR053018">
    <property type="entry name" value="Elsinochrome_Biosynth-Asso"/>
</dbReference>